<accession>A0A2N0VEJ1</accession>
<evidence type="ECO:0000313" key="3">
    <source>
        <dbReference type="Proteomes" id="UP000233398"/>
    </source>
</evidence>
<keyword evidence="1" id="KW-0732">Signal</keyword>
<feature type="chain" id="PRO_5014618631" evidence="1">
    <location>
        <begin position="23"/>
        <end position="113"/>
    </location>
</feature>
<dbReference type="EMBL" id="PISP01000006">
    <property type="protein sequence ID" value="PKD42609.1"/>
    <property type="molecule type" value="Genomic_DNA"/>
</dbReference>
<reference evidence="2 3" key="1">
    <citation type="submission" date="2017-11" db="EMBL/GenBank/DDBJ databases">
        <title>Rhodohalobacter 15182 sp. nov., isolated from a salt lake.</title>
        <authorList>
            <person name="Han S."/>
        </authorList>
    </citation>
    <scope>NUCLEOTIDE SEQUENCE [LARGE SCALE GENOMIC DNA]</scope>
    <source>
        <strain evidence="2 3">15182</strain>
    </source>
</reference>
<evidence type="ECO:0000256" key="1">
    <source>
        <dbReference type="SAM" id="SignalP"/>
    </source>
</evidence>
<dbReference type="Proteomes" id="UP000233398">
    <property type="component" value="Unassembled WGS sequence"/>
</dbReference>
<keyword evidence="3" id="KW-1185">Reference proteome</keyword>
<proteinExistence type="predicted"/>
<dbReference type="AlphaFoldDB" id="A0A2N0VEJ1"/>
<dbReference type="OrthoDB" id="10004955at2"/>
<protein>
    <submittedName>
        <fullName evidence="2">Uncharacterized protein</fullName>
    </submittedName>
</protein>
<evidence type="ECO:0000313" key="2">
    <source>
        <dbReference type="EMBL" id="PKD42609.1"/>
    </source>
</evidence>
<sequence>MIKLLFIVVVVTSSGILNSATARQSETHVSLDSTAVFQQWMESLPDSVKVSVPADSLKSYFNNCVDNWFNMPTFEPDPNLTASMPQLEPPKVDEKMILPQFKNCPDRTQPPKK</sequence>
<organism evidence="2 3">
    <name type="scientific">Rhodohalobacter barkolensis</name>
    <dbReference type="NCBI Taxonomy" id="2053187"/>
    <lineage>
        <taxon>Bacteria</taxon>
        <taxon>Pseudomonadati</taxon>
        <taxon>Balneolota</taxon>
        <taxon>Balneolia</taxon>
        <taxon>Balneolales</taxon>
        <taxon>Balneolaceae</taxon>
        <taxon>Rhodohalobacter</taxon>
    </lineage>
</organism>
<name>A0A2N0VEJ1_9BACT</name>
<dbReference type="RefSeq" id="WP_101074306.1">
    <property type="nucleotide sequence ID" value="NZ_PISP01000006.1"/>
</dbReference>
<comment type="caution">
    <text evidence="2">The sequence shown here is derived from an EMBL/GenBank/DDBJ whole genome shotgun (WGS) entry which is preliminary data.</text>
</comment>
<feature type="signal peptide" evidence="1">
    <location>
        <begin position="1"/>
        <end position="22"/>
    </location>
</feature>
<gene>
    <name evidence="2" type="ORF">CWD77_14465</name>
</gene>